<protein>
    <recommendedName>
        <fullName evidence="2">GH16 domain-containing protein</fullName>
    </recommendedName>
</protein>
<comment type="caution">
    <text evidence="3">The sequence shown here is derived from an EMBL/GenBank/DDBJ whole genome shotgun (WGS) entry which is preliminary data.</text>
</comment>
<dbReference type="CDD" id="cd00413">
    <property type="entry name" value="Glyco_hydrolase_16"/>
    <property type="match status" value="1"/>
</dbReference>
<feature type="signal peptide" evidence="1">
    <location>
        <begin position="1"/>
        <end position="25"/>
    </location>
</feature>
<dbReference type="GO" id="GO:0004553">
    <property type="term" value="F:hydrolase activity, hydrolyzing O-glycosyl compounds"/>
    <property type="evidence" value="ECO:0007669"/>
    <property type="project" value="InterPro"/>
</dbReference>
<organism evidence="3 4">
    <name type="scientific">Coniochaeta pulveracea</name>
    <dbReference type="NCBI Taxonomy" id="177199"/>
    <lineage>
        <taxon>Eukaryota</taxon>
        <taxon>Fungi</taxon>
        <taxon>Dikarya</taxon>
        <taxon>Ascomycota</taxon>
        <taxon>Pezizomycotina</taxon>
        <taxon>Sordariomycetes</taxon>
        <taxon>Sordariomycetidae</taxon>
        <taxon>Coniochaetales</taxon>
        <taxon>Coniochaetaceae</taxon>
        <taxon>Coniochaeta</taxon>
    </lineage>
</organism>
<dbReference type="PANTHER" id="PTHR38121">
    <property type="entry name" value="GH16 DOMAIN-CONTAINING PROTEIN"/>
    <property type="match status" value="1"/>
</dbReference>
<sequence>MSPFALPPLSFLVLVSLVNIRYTTAAPSLTDDSHCGCYLTNGTDTRYFTQHKFFDFRDLEKYAGVPDILTDIDNTTNAPPTSDYFTSPDWTNTWAIQNWNTSGHGARSDASVLRYNSPNNVYIEKNADPDNPSPKTWMTLRTGRLPDFQTAAEIESMSKDHLYQYLSIRLLARTIGAPGAVTAFFTYLEQPTVQEADLEILTAGPRDVVQYTNQPSVDDDGDVIAQATQNATLPDGLEWTEWAIHRLDWTPTQSTWYVNGRQTAQIAFQVPRDPAQVVLNAWSDGGQWTGKMSVHDAAYFQIQWLEMVFNSTTVEKRDGEGQAGCKAVCSIDETPQTGKPVMLFDNAAQKGVSRASGLMVWVTTGTVLGMAYMSWA</sequence>
<dbReference type="PANTHER" id="PTHR38121:SF4">
    <property type="entry name" value="GH16 DOMAIN-CONTAINING PROTEIN-RELATED"/>
    <property type="match status" value="1"/>
</dbReference>
<proteinExistence type="predicted"/>
<evidence type="ECO:0000259" key="2">
    <source>
        <dbReference type="PROSITE" id="PS51762"/>
    </source>
</evidence>
<dbReference type="InterPro" id="IPR000757">
    <property type="entry name" value="Beta-glucanase-like"/>
</dbReference>
<feature type="chain" id="PRO_5019192150" description="GH16 domain-containing protein" evidence="1">
    <location>
        <begin position="26"/>
        <end position="376"/>
    </location>
</feature>
<dbReference type="Gene3D" id="2.60.120.200">
    <property type="match status" value="1"/>
</dbReference>
<keyword evidence="1" id="KW-0732">Signal</keyword>
<dbReference type="Pfam" id="PF00722">
    <property type="entry name" value="Glyco_hydro_16"/>
    <property type="match status" value="1"/>
</dbReference>
<dbReference type="AlphaFoldDB" id="A0A420Y4N8"/>
<dbReference type="InterPro" id="IPR013320">
    <property type="entry name" value="ConA-like_dom_sf"/>
</dbReference>
<dbReference type="SUPFAM" id="SSF49899">
    <property type="entry name" value="Concanavalin A-like lectins/glucanases"/>
    <property type="match status" value="1"/>
</dbReference>
<dbReference type="OrthoDB" id="4388755at2759"/>
<evidence type="ECO:0000313" key="3">
    <source>
        <dbReference type="EMBL" id="RKU42854.1"/>
    </source>
</evidence>
<keyword evidence="4" id="KW-1185">Reference proteome</keyword>
<reference evidence="3 4" key="1">
    <citation type="submission" date="2018-08" db="EMBL/GenBank/DDBJ databases">
        <title>Draft genome of the lignicolous fungus Coniochaeta pulveracea.</title>
        <authorList>
            <person name="Borstlap C.J."/>
            <person name="De Witt R.N."/>
            <person name="Botha A."/>
            <person name="Volschenk H."/>
        </authorList>
    </citation>
    <scope>NUCLEOTIDE SEQUENCE [LARGE SCALE GENOMIC DNA]</scope>
    <source>
        <strain evidence="3 4">CAB683</strain>
    </source>
</reference>
<gene>
    <name evidence="3" type="ORF">DL546_002679</name>
</gene>
<evidence type="ECO:0000256" key="1">
    <source>
        <dbReference type="SAM" id="SignalP"/>
    </source>
</evidence>
<dbReference type="GO" id="GO:0005975">
    <property type="term" value="P:carbohydrate metabolic process"/>
    <property type="evidence" value="ECO:0007669"/>
    <property type="project" value="InterPro"/>
</dbReference>
<accession>A0A420Y4N8</accession>
<evidence type="ECO:0000313" key="4">
    <source>
        <dbReference type="Proteomes" id="UP000275385"/>
    </source>
</evidence>
<name>A0A420Y4N8_9PEZI</name>
<dbReference type="PROSITE" id="PS51762">
    <property type="entry name" value="GH16_2"/>
    <property type="match status" value="1"/>
</dbReference>
<feature type="domain" description="GH16" evidence="2">
    <location>
        <begin position="73"/>
        <end position="313"/>
    </location>
</feature>
<dbReference type="STRING" id="177199.A0A420Y4N8"/>
<dbReference type="Proteomes" id="UP000275385">
    <property type="component" value="Unassembled WGS sequence"/>
</dbReference>
<dbReference type="EMBL" id="QVQW01000050">
    <property type="protein sequence ID" value="RKU42854.1"/>
    <property type="molecule type" value="Genomic_DNA"/>
</dbReference>